<name>A0ABP5CR81_9MICO</name>
<feature type="domain" description="Polymerase/histidinol phosphatase N-terminal" evidence="11">
    <location>
        <begin position="62"/>
        <end position="129"/>
    </location>
</feature>
<dbReference type="Pfam" id="PF17657">
    <property type="entry name" value="DNA_pol3_finger"/>
    <property type="match status" value="1"/>
</dbReference>
<dbReference type="InterPro" id="IPR016195">
    <property type="entry name" value="Pol/histidinol_Pase-like"/>
</dbReference>
<evidence type="ECO:0000256" key="8">
    <source>
        <dbReference type="ARBA" id="ARBA00049244"/>
    </source>
</evidence>
<comment type="function">
    <text evidence="9">DNA polymerase involved in damage-induced mutagenesis and translesion synthesis (TLS). It is not the major replicative DNA polymerase.</text>
</comment>
<dbReference type="CDD" id="cd04485">
    <property type="entry name" value="DnaE_OBF"/>
    <property type="match status" value="1"/>
</dbReference>
<comment type="similarity">
    <text evidence="9">Belongs to the DNA polymerase type-C family. DnaE2 subfamily.</text>
</comment>
<keyword evidence="3 9" id="KW-0548">Nucleotidyltransferase</keyword>
<evidence type="ECO:0000256" key="9">
    <source>
        <dbReference type="HAMAP-Rule" id="MF_01902"/>
    </source>
</evidence>
<proteinExistence type="inferred from homology"/>
<evidence type="ECO:0000256" key="7">
    <source>
        <dbReference type="ARBA" id="ARBA00023204"/>
    </source>
</evidence>
<dbReference type="PANTHER" id="PTHR32294:SF4">
    <property type="entry name" value="ERROR-PRONE DNA POLYMERASE"/>
    <property type="match status" value="1"/>
</dbReference>
<comment type="caution">
    <text evidence="12">The sequence shown here is derived from an EMBL/GenBank/DDBJ whole genome shotgun (WGS) entry which is preliminary data.</text>
</comment>
<dbReference type="Proteomes" id="UP001499933">
    <property type="component" value="Unassembled WGS sequence"/>
</dbReference>
<comment type="catalytic activity">
    <reaction evidence="8 9">
        <text>DNA(n) + a 2'-deoxyribonucleoside 5'-triphosphate = DNA(n+1) + diphosphate</text>
        <dbReference type="Rhea" id="RHEA:22508"/>
        <dbReference type="Rhea" id="RHEA-COMP:17339"/>
        <dbReference type="Rhea" id="RHEA-COMP:17340"/>
        <dbReference type="ChEBI" id="CHEBI:33019"/>
        <dbReference type="ChEBI" id="CHEBI:61560"/>
        <dbReference type="ChEBI" id="CHEBI:173112"/>
        <dbReference type="EC" id="2.7.7.7"/>
    </reaction>
</comment>
<keyword evidence="13" id="KW-1185">Reference proteome</keyword>
<dbReference type="NCBIfam" id="TIGR00594">
    <property type="entry name" value="polc"/>
    <property type="match status" value="1"/>
</dbReference>
<keyword evidence="2 9" id="KW-0808">Transferase</keyword>
<dbReference type="InterPro" id="IPR010994">
    <property type="entry name" value="RuvA_2-like"/>
</dbReference>
<dbReference type="Pfam" id="PF02811">
    <property type="entry name" value="PHP"/>
    <property type="match status" value="1"/>
</dbReference>
<dbReference type="InterPro" id="IPR003141">
    <property type="entry name" value="Pol/His_phosphatase_N"/>
</dbReference>
<evidence type="ECO:0000256" key="10">
    <source>
        <dbReference type="SAM" id="MobiDB-lite"/>
    </source>
</evidence>
<dbReference type="Pfam" id="PF14579">
    <property type="entry name" value="HHH_6"/>
    <property type="match status" value="1"/>
</dbReference>
<keyword evidence="5 9" id="KW-0227">DNA damage</keyword>
<evidence type="ECO:0000256" key="3">
    <source>
        <dbReference type="ARBA" id="ARBA00022695"/>
    </source>
</evidence>
<dbReference type="Gene3D" id="3.20.20.140">
    <property type="entry name" value="Metal-dependent hydrolases"/>
    <property type="match status" value="1"/>
</dbReference>
<dbReference type="InterPro" id="IPR004805">
    <property type="entry name" value="DnaE2/DnaE/PolC"/>
</dbReference>
<dbReference type="SUPFAM" id="SSF89550">
    <property type="entry name" value="PHP domain-like"/>
    <property type="match status" value="1"/>
</dbReference>
<dbReference type="InterPro" id="IPR040982">
    <property type="entry name" value="DNA_pol3_finger"/>
</dbReference>
<protein>
    <recommendedName>
        <fullName evidence="9">Error-prone DNA polymerase</fullName>
        <ecNumber evidence="9">2.7.7.7</ecNumber>
    </recommendedName>
</protein>
<dbReference type="EC" id="2.7.7.7" evidence="9"/>
<evidence type="ECO:0000313" key="13">
    <source>
        <dbReference type="Proteomes" id="UP001499933"/>
    </source>
</evidence>
<dbReference type="SUPFAM" id="SSF47781">
    <property type="entry name" value="RuvA domain 2-like"/>
    <property type="match status" value="1"/>
</dbReference>
<dbReference type="HAMAP" id="MF_01902">
    <property type="entry name" value="DNApol_error_prone"/>
    <property type="match status" value="1"/>
</dbReference>
<organism evidence="12 13">
    <name type="scientific">Microbacterium deminutum</name>
    <dbReference type="NCBI Taxonomy" id="344164"/>
    <lineage>
        <taxon>Bacteria</taxon>
        <taxon>Bacillati</taxon>
        <taxon>Actinomycetota</taxon>
        <taxon>Actinomycetes</taxon>
        <taxon>Micrococcales</taxon>
        <taxon>Microbacteriaceae</taxon>
        <taxon>Microbacterium</taxon>
    </lineage>
</organism>
<evidence type="ECO:0000313" key="12">
    <source>
        <dbReference type="EMBL" id="GAA1966786.1"/>
    </source>
</evidence>
<dbReference type="InterPro" id="IPR023073">
    <property type="entry name" value="DnaE2"/>
</dbReference>
<dbReference type="InterPro" id="IPR029460">
    <property type="entry name" value="DNAPol_HHH"/>
</dbReference>
<gene>
    <name evidence="9" type="primary">dnaE2</name>
    <name evidence="12" type="ORF">GCM10009776_32260</name>
</gene>
<feature type="region of interest" description="Disordered" evidence="10">
    <location>
        <begin position="16"/>
        <end position="46"/>
    </location>
</feature>
<evidence type="ECO:0000256" key="4">
    <source>
        <dbReference type="ARBA" id="ARBA00022705"/>
    </source>
</evidence>
<accession>A0ABP5CR81</accession>
<keyword evidence="6 9" id="KW-0239">DNA-directed DNA polymerase</keyword>
<comment type="subcellular location">
    <subcellularLocation>
        <location evidence="9">Cytoplasm</location>
    </subcellularLocation>
</comment>
<dbReference type="Pfam" id="PF07733">
    <property type="entry name" value="DNA_pol3_alpha"/>
    <property type="match status" value="1"/>
</dbReference>
<keyword evidence="1 9" id="KW-0963">Cytoplasm</keyword>
<keyword evidence="4 9" id="KW-0235">DNA replication</keyword>
<evidence type="ECO:0000256" key="1">
    <source>
        <dbReference type="ARBA" id="ARBA00022490"/>
    </source>
</evidence>
<dbReference type="EMBL" id="BAAAOG010000008">
    <property type="protein sequence ID" value="GAA1966786.1"/>
    <property type="molecule type" value="Genomic_DNA"/>
</dbReference>
<dbReference type="NCBIfam" id="NF004225">
    <property type="entry name" value="PRK05672.1"/>
    <property type="match status" value="1"/>
</dbReference>
<evidence type="ECO:0000256" key="5">
    <source>
        <dbReference type="ARBA" id="ARBA00022763"/>
    </source>
</evidence>
<evidence type="ECO:0000259" key="11">
    <source>
        <dbReference type="SMART" id="SM00481"/>
    </source>
</evidence>
<evidence type="ECO:0000256" key="6">
    <source>
        <dbReference type="ARBA" id="ARBA00022932"/>
    </source>
</evidence>
<dbReference type="PANTHER" id="PTHR32294">
    <property type="entry name" value="DNA POLYMERASE III SUBUNIT ALPHA"/>
    <property type="match status" value="1"/>
</dbReference>
<keyword evidence="7 9" id="KW-0234">DNA repair</keyword>
<evidence type="ECO:0000256" key="2">
    <source>
        <dbReference type="ARBA" id="ARBA00022679"/>
    </source>
</evidence>
<dbReference type="Gene3D" id="1.10.150.870">
    <property type="match status" value="1"/>
</dbReference>
<reference evidence="13" key="1">
    <citation type="journal article" date="2019" name="Int. J. Syst. Evol. Microbiol.">
        <title>The Global Catalogue of Microorganisms (GCM) 10K type strain sequencing project: providing services to taxonomists for standard genome sequencing and annotation.</title>
        <authorList>
            <consortium name="The Broad Institute Genomics Platform"/>
            <consortium name="The Broad Institute Genome Sequencing Center for Infectious Disease"/>
            <person name="Wu L."/>
            <person name="Ma J."/>
        </authorList>
    </citation>
    <scope>NUCLEOTIDE SEQUENCE [LARGE SCALE GENOMIC DNA]</scope>
    <source>
        <strain evidence="13">JCM 14901</strain>
    </source>
</reference>
<dbReference type="InterPro" id="IPR004013">
    <property type="entry name" value="PHP_dom"/>
</dbReference>
<dbReference type="InterPro" id="IPR011708">
    <property type="entry name" value="DNA_pol3_alpha_NTPase_dom"/>
</dbReference>
<dbReference type="SMART" id="SM00481">
    <property type="entry name" value="POLIIIAc"/>
    <property type="match status" value="1"/>
</dbReference>
<sequence>MLMGFDNPSVPWSEIERLLSDRRRPGGPPAGADGGDSPAWSHKRGPYVAPKIERPTEVIPYAELHAHSSFSFLDGASSPEEMAEEAERLGLYALAITDHDGFYGIVRFAEAAESLQLKTVFGAELSLELPKPQNGEPDPVGAHLLVLARGEEGYHRLAGAITHAQLQGQEKGRPVYDLDELAAQGGGHFAVLTGCRKGAVRRALAAEGPDAAARELDLLVRLFGQDAVHVELIDHGNPLDTRENEALAGLARDRRLPLLATNNVHYAVPQRQLLAAAVAAVRANRGLDELDGWLPSHAGAHLRSGAEMAERFVRHPDAVARTAALADELAFPLRRAKPALPRQKVPQGHTPMSWLRHLVWEAVPHKYPDLTEDDRKRIEKELGVIELKDFPGYFLIVHGIVQEARRRGILCQGRGSAANSAICYLLDITAVDAIAYDLPFERFLSSLRDEEPDIDVDFDSDRREEIIQWVYEQYGRERAAQVANVIQYRPKNAVRDMAKALGHSPGQQDAWSKQVEQWGATLSTGPEHDIPDRVIEFASELLKAPRHLGIHSGGMVLTDRPVGEVVPIEHARMENRTIIQWDKEDAAWMGLVKFDLLGLGMLAALQYCFDMVRAATGEDWELATIPKEEQAVYDMLCRADSIGVFQVESRAQMGLLPRLQPRRFYDLVIEIALIRPGPIQGGAVHPFVRRKLGYEPVTYAHPKLEPVLERTLGIPVFQEQLMQMAMAVGECTGEDADLLRRAMGSKRGVERIESLREKLYEGMARNDLVGEDADAIYAKIQAFANFGFAESHSLSFALLVYASSWIKLHYPAAFLAGLLRAQPMGFYSPASLVADARRHGVEVRRPDLHASGVEAVLEPVSSRSARSTTDSTGMDSCTHRIQPPVPPFDLQAPDESADHRRDGRFAVRLGLAAVKGIGAVVAQRIVSARDADGPYRDLRDLVRRTGITAVQVEALATAGAFESMGLTRREAIWLAGSAAQDRVEFLPDSLVAVQPPLFTDPTSYEVLAADLWATGVSTDDHPMTHYRSGLDARGVLTSCELRSHETGRRIEVAGLVTHRQRPATASGVTFLNLEDEHGLVNVICSVGVWNRYRRVVRDSPALIVRGMLERSMEGVTNLLADRFEDLRVGVQHQSRDFR</sequence>